<protein>
    <submittedName>
        <fullName evidence="4">Uncharacterized protein</fullName>
    </submittedName>
</protein>
<evidence type="ECO:0000313" key="5">
    <source>
        <dbReference type="Proteomes" id="UP000286045"/>
    </source>
</evidence>
<comment type="caution">
    <text evidence="4">The sequence shown here is derived from an EMBL/GenBank/DDBJ whole genome shotgun (WGS) entry which is preliminary data.</text>
</comment>
<dbReference type="AlphaFoldDB" id="A0A439DAZ0"/>
<feature type="transmembrane region" description="Helical" evidence="2">
    <location>
        <begin position="86"/>
        <end position="110"/>
    </location>
</feature>
<feature type="signal peptide" evidence="3">
    <location>
        <begin position="1"/>
        <end position="17"/>
    </location>
</feature>
<dbReference type="Proteomes" id="UP000286045">
    <property type="component" value="Unassembled WGS sequence"/>
</dbReference>
<reference evidence="4 5" key="1">
    <citation type="submission" date="2018-12" db="EMBL/GenBank/DDBJ databases">
        <title>Draft genome sequence of Xylaria grammica IHI A82.</title>
        <authorList>
            <person name="Buettner E."/>
            <person name="Kellner H."/>
        </authorList>
    </citation>
    <scope>NUCLEOTIDE SEQUENCE [LARGE SCALE GENOMIC DNA]</scope>
    <source>
        <strain evidence="4 5">IHI A82</strain>
    </source>
</reference>
<keyword evidence="3" id="KW-0732">Signal</keyword>
<evidence type="ECO:0000256" key="2">
    <source>
        <dbReference type="SAM" id="Phobius"/>
    </source>
</evidence>
<name>A0A439DAZ0_9PEZI</name>
<evidence type="ECO:0000256" key="3">
    <source>
        <dbReference type="SAM" id="SignalP"/>
    </source>
</evidence>
<keyword evidence="2" id="KW-0472">Membrane</keyword>
<feature type="chain" id="PRO_5019190531" evidence="3">
    <location>
        <begin position="18"/>
        <end position="280"/>
    </location>
</feature>
<dbReference type="EMBL" id="RYZI01000077">
    <property type="protein sequence ID" value="RWA11528.1"/>
    <property type="molecule type" value="Genomic_DNA"/>
</dbReference>
<evidence type="ECO:0000256" key="1">
    <source>
        <dbReference type="SAM" id="MobiDB-lite"/>
    </source>
</evidence>
<proteinExistence type="predicted"/>
<keyword evidence="5" id="KW-1185">Reference proteome</keyword>
<evidence type="ECO:0000313" key="4">
    <source>
        <dbReference type="EMBL" id="RWA11528.1"/>
    </source>
</evidence>
<keyword evidence="2" id="KW-1133">Transmembrane helix</keyword>
<organism evidence="4 5">
    <name type="scientific">Xylaria grammica</name>
    <dbReference type="NCBI Taxonomy" id="363999"/>
    <lineage>
        <taxon>Eukaryota</taxon>
        <taxon>Fungi</taxon>
        <taxon>Dikarya</taxon>
        <taxon>Ascomycota</taxon>
        <taxon>Pezizomycotina</taxon>
        <taxon>Sordariomycetes</taxon>
        <taxon>Xylariomycetidae</taxon>
        <taxon>Xylariales</taxon>
        <taxon>Xylariaceae</taxon>
        <taxon>Xylaria</taxon>
    </lineage>
</organism>
<accession>A0A439DAZ0</accession>
<keyword evidence="2" id="KW-0812">Transmembrane</keyword>
<feature type="region of interest" description="Disordered" evidence="1">
    <location>
        <begin position="225"/>
        <end position="280"/>
    </location>
</feature>
<sequence>MYFGFLVLLATATAVFADSLSKTSQVHATTTITPGFHSLSTCTTHFIESTPTSFPSPFMTAFTECDNVIVNSTPLHDGDTKRNERVIIVLITINIFLQFTALVLIIWLGWAPYLRRWQKRYRLQKNPERRRAEHLLNDHPQPADLELGVIHAPTPPTPPDSASTDNTRVPAAGPNGCNQERKHVCPEISNLTVEAEGIDITDSPIRQRYMAETELLQPFQPITEDSETDADMSHAPQDTDSVGPLASATRKPAANRYHLFPQESPKMNGAVAKDRAHKNL</sequence>
<gene>
    <name evidence="4" type="ORF">EKO27_g3569</name>
</gene>